<evidence type="ECO:0000256" key="6">
    <source>
        <dbReference type="ARBA" id="ARBA00023136"/>
    </source>
</evidence>
<feature type="transmembrane region" description="Helical" evidence="7">
    <location>
        <begin position="142"/>
        <end position="160"/>
    </location>
</feature>
<evidence type="ECO:0000256" key="3">
    <source>
        <dbReference type="ARBA" id="ARBA00022475"/>
    </source>
</evidence>
<keyword evidence="5 7" id="KW-1133">Transmembrane helix</keyword>
<evidence type="ECO:0000313" key="9">
    <source>
        <dbReference type="Proteomes" id="UP000248021"/>
    </source>
</evidence>
<dbReference type="InterPro" id="IPR035906">
    <property type="entry name" value="MetI-like_sf"/>
</dbReference>
<keyword evidence="6 7" id="KW-0472">Membrane</keyword>
<dbReference type="PROSITE" id="PS50928">
    <property type="entry name" value="ABC_TM1"/>
    <property type="match status" value="1"/>
</dbReference>
<comment type="subcellular location">
    <subcellularLocation>
        <location evidence="1 7">Cell membrane</location>
        <topology evidence="1 7">Multi-pass membrane protein</topology>
    </subcellularLocation>
</comment>
<dbReference type="PANTHER" id="PTHR43163:SF6">
    <property type="entry name" value="DIPEPTIDE TRANSPORT SYSTEM PERMEASE PROTEIN DPPB-RELATED"/>
    <property type="match status" value="1"/>
</dbReference>
<keyword evidence="3" id="KW-1003">Cell membrane</keyword>
<comment type="similarity">
    <text evidence="7">Belongs to the binding-protein-dependent transport system permease family.</text>
</comment>
<dbReference type="InterPro" id="IPR045621">
    <property type="entry name" value="BPD_transp_1_N"/>
</dbReference>
<evidence type="ECO:0000313" key="8">
    <source>
        <dbReference type="EMBL" id="PXW61793.1"/>
    </source>
</evidence>
<feature type="transmembrane region" description="Helical" evidence="7">
    <location>
        <begin position="272"/>
        <end position="298"/>
    </location>
</feature>
<dbReference type="Pfam" id="PF19300">
    <property type="entry name" value="BPD_transp_1_N"/>
    <property type="match status" value="1"/>
</dbReference>
<dbReference type="CDD" id="cd06261">
    <property type="entry name" value="TM_PBP2"/>
    <property type="match status" value="1"/>
</dbReference>
<dbReference type="OrthoDB" id="7834831at2"/>
<keyword evidence="4 7" id="KW-0812">Transmembrane</keyword>
<dbReference type="Gene3D" id="1.10.3720.10">
    <property type="entry name" value="MetI-like"/>
    <property type="match status" value="1"/>
</dbReference>
<protein>
    <submittedName>
        <fullName evidence="8">Peptide/nickel transport system permease protein</fullName>
    </submittedName>
</protein>
<dbReference type="RefSeq" id="WP_110374085.1">
    <property type="nucleotide sequence ID" value="NZ_CAKNFM010000006.1"/>
</dbReference>
<organism evidence="8 9">
    <name type="scientific">Chelatococcus asaccharovorans</name>
    <dbReference type="NCBI Taxonomy" id="28210"/>
    <lineage>
        <taxon>Bacteria</taxon>
        <taxon>Pseudomonadati</taxon>
        <taxon>Pseudomonadota</taxon>
        <taxon>Alphaproteobacteria</taxon>
        <taxon>Hyphomicrobiales</taxon>
        <taxon>Chelatococcaceae</taxon>
        <taxon>Chelatococcus</taxon>
    </lineage>
</organism>
<feature type="transmembrane region" description="Helical" evidence="7">
    <location>
        <begin position="100"/>
        <end position="121"/>
    </location>
</feature>
<comment type="caution">
    <text evidence="8">The sequence shown here is derived from an EMBL/GenBank/DDBJ whole genome shotgun (WGS) entry which is preliminary data.</text>
</comment>
<feature type="transmembrane region" description="Helical" evidence="7">
    <location>
        <begin position="9"/>
        <end position="29"/>
    </location>
</feature>
<dbReference type="Pfam" id="PF00528">
    <property type="entry name" value="BPD_transp_1"/>
    <property type="match status" value="1"/>
</dbReference>
<evidence type="ECO:0000256" key="7">
    <source>
        <dbReference type="RuleBase" id="RU363032"/>
    </source>
</evidence>
<feature type="transmembrane region" description="Helical" evidence="7">
    <location>
        <begin position="172"/>
        <end position="191"/>
    </location>
</feature>
<dbReference type="AlphaFoldDB" id="A0A2V3UBA2"/>
<dbReference type="InterPro" id="IPR000515">
    <property type="entry name" value="MetI-like"/>
</dbReference>
<gene>
    <name evidence="8" type="ORF">C7450_103311</name>
</gene>
<feature type="transmembrane region" description="Helical" evidence="7">
    <location>
        <begin position="227"/>
        <end position="252"/>
    </location>
</feature>
<name>A0A2V3UBA2_9HYPH</name>
<keyword evidence="2 7" id="KW-0813">Transport</keyword>
<evidence type="ECO:0000256" key="2">
    <source>
        <dbReference type="ARBA" id="ARBA00022448"/>
    </source>
</evidence>
<dbReference type="Proteomes" id="UP000248021">
    <property type="component" value="Unassembled WGS sequence"/>
</dbReference>
<reference evidence="8 9" key="1">
    <citation type="submission" date="2018-05" db="EMBL/GenBank/DDBJ databases">
        <title>Genomic Encyclopedia of Type Strains, Phase IV (KMG-IV): sequencing the most valuable type-strain genomes for metagenomic binning, comparative biology and taxonomic classification.</title>
        <authorList>
            <person name="Goeker M."/>
        </authorList>
    </citation>
    <scope>NUCLEOTIDE SEQUENCE [LARGE SCALE GENOMIC DNA]</scope>
    <source>
        <strain evidence="8 9">DSM 6462</strain>
    </source>
</reference>
<dbReference type="EMBL" id="QJJK01000003">
    <property type="protein sequence ID" value="PXW61793.1"/>
    <property type="molecule type" value="Genomic_DNA"/>
</dbReference>
<sequence>MGRYIVQRLVLTIPVLIGIMLVCFFLTRLSGDPTDLMLPTNATEEARAAFRSVHGLDRPLWEQFVTFFGKGLLGDFGASLRFNQPAMSLVWERLGATSELAAATMAMALLIGVPAGVAAAYRRNTPADITIRGVTLMGQALPGFYLGIISIMVFAVWLRWLPSGGRGSWLNLILPAATLAFNLVALIARVTRSCMLDVLRQDYIRTARAKGARERTVLWIHALRNGFIPVLTVIGLQIGLLMGGVVVTETVFSWPGVGRLAIQAIYARDFPVVQAVVFTFAIIFVFVNLVVDLLYAVLDPRISYN</sequence>
<accession>A0A2V3UBA2</accession>
<dbReference type="GO" id="GO:0055085">
    <property type="term" value="P:transmembrane transport"/>
    <property type="evidence" value="ECO:0007669"/>
    <property type="project" value="InterPro"/>
</dbReference>
<dbReference type="GO" id="GO:0005886">
    <property type="term" value="C:plasma membrane"/>
    <property type="evidence" value="ECO:0007669"/>
    <property type="project" value="UniProtKB-SubCell"/>
</dbReference>
<evidence type="ECO:0000256" key="5">
    <source>
        <dbReference type="ARBA" id="ARBA00022989"/>
    </source>
</evidence>
<dbReference type="PANTHER" id="PTHR43163">
    <property type="entry name" value="DIPEPTIDE TRANSPORT SYSTEM PERMEASE PROTEIN DPPB-RELATED"/>
    <property type="match status" value="1"/>
</dbReference>
<evidence type="ECO:0000256" key="1">
    <source>
        <dbReference type="ARBA" id="ARBA00004651"/>
    </source>
</evidence>
<dbReference type="SUPFAM" id="SSF161098">
    <property type="entry name" value="MetI-like"/>
    <property type="match status" value="1"/>
</dbReference>
<proteinExistence type="inferred from homology"/>
<evidence type="ECO:0000256" key="4">
    <source>
        <dbReference type="ARBA" id="ARBA00022692"/>
    </source>
</evidence>
<keyword evidence="9" id="KW-1185">Reference proteome</keyword>